<sequence length="259" mass="29329">MFKELKNKRVLVVGSYRGIGKSIVDNYLNEGSIVYAADIRFDAKKYPKLTKINDHYYRIHVDVRNEKEIIDLAKYMDAHHIVPEIVIHVAGISTLDYMLESKTSDFYRNFDTNTCGFYFVAKYFGRLLVKHHIPGKIIVVDSQSGKNGYRFEASYCGSKHAILGILRVLALEIAKYHINVNAICPGIIETAMKHRERRDAARIRHTTPEAIKKEDISQVPLGRTGQPQDVANIALFLGSHLSDYMTGQAINITGGMTMH</sequence>
<dbReference type="AlphaFoldDB" id="A0A4V1ALQ6"/>
<dbReference type="KEGG" id="lji:ELX58_04610"/>
<dbReference type="InterPro" id="IPR036291">
    <property type="entry name" value="NAD(P)-bd_dom_sf"/>
</dbReference>
<dbReference type="InterPro" id="IPR020904">
    <property type="entry name" value="Sc_DH/Rdtase_CS"/>
</dbReference>
<dbReference type="SUPFAM" id="SSF51735">
    <property type="entry name" value="NAD(P)-binding Rossmann-fold domains"/>
    <property type="match status" value="1"/>
</dbReference>
<keyword evidence="2" id="KW-0560">Oxidoreductase</keyword>
<dbReference type="OrthoDB" id="9803333at2"/>
<gene>
    <name evidence="3" type="ORF">ELX58_04610</name>
</gene>
<dbReference type="PRINTS" id="PR00081">
    <property type="entry name" value="GDHRDH"/>
</dbReference>
<accession>A0A4V1ALQ6</accession>
<dbReference type="FunFam" id="3.40.50.720:FF:000084">
    <property type="entry name" value="Short-chain dehydrogenase reductase"/>
    <property type="match status" value="1"/>
</dbReference>
<reference evidence="4" key="1">
    <citation type="submission" date="2018-12" db="EMBL/GenBank/DDBJ databases">
        <title>A new species of lactobacillus.</title>
        <authorList>
            <person name="Jian Y."/>
            <person name="Xin L."/>
            <person name="Hong Z.J."/>
            <person name="Ming L.Z."/>
            <person name="Hong X.Z."/>
        </authorList>
    </citation>
    <scope>NUCLEOTIDE SEQUENCE [LARGE SCALE GENOMIC DNA]</scope>
    <source>
        <strain evidence="4">HSLZ-75</strain>
    </source>
</reference>
<evidence type="ECO:0000256" key="1">
    <source>
        <dbReference type="ARBA" id="ARBA00006484"/>
    </source>
</evidence>
<dbReference type="PROSITE" id="PS00061">
    <property type="entry name" value="ADH_SHORT"/>
    <property type="match status" value="1"/>
</dbReference>
<protein>
    <submittedName>
        <fullName evidence="3">SDR family oxidoreductase</fullName>
    </submittedName>
</protein>
<name>A0A4V1ALQ6_9LACO</name>
<dbReference type="CDD" id="cd05233">
    <property type="entry name" value="SDR_c"/>
    <property type="match status" value="1"/>
</dbReference>
<dbReference type="RefSeq" id="WP_133441988.1">
    <property type="nucleotide sequence ID" value="NZ_CP034726.1"/>
</dbReference>
<dbReference type="Proteomes" id="UP000294321">
    <property type="component" value="Chromosome"/>
</dbReference>
<dbReference type="EMBL" id="CP034726">
    <property type="protein sequence ID" value="QBP18429.1"/>
    <property type="molecule type" value="Genomic_DNA"/>
</dbReference>
<evidence type="ECO:0000313" key="3">
    <source>
        <dbReference type="EMBL" id="QBP18429.1"/>
    </source>
</evidence>
<proteinExistence type="inferred from homology"/>
<dbReference type="PANTHER" id="PTHR42760">
    <property type="entry name" value="SHORT-CHAIN DEHYDROGENASES/REDUCTASES FAMILY MEMBER"/>
    <property type="match status" value="1"/>
</dbReference>
<evidence type="ECO:0000313" key="4">
    <source>
        <dbReference type="Proteomes" id="UP000294321"/>
    </source>
</evidence>
<dbReference type="GO" id="GO:0008206">
    <property type="term" value="P:bile acid metabolic process"/>
    <property type="evidence" value="ECO:0007669"/>
    <property type="project" value="UniProtKB-ARBA"/>
</dbReference>
<dbReference type="PANTHER" id="PTHR42760:SF105">
    <property type="entry name" value="SORBITOL-6-PHOSPHATE 2-DEHYDROGENASE"/>
    <property type="match status" value="1"/>
</dbReference>
<organism evidence="3 4">
    <name type="scientific">Acetilactobacillus jinshanensis</name>
    <dbReference type="NCBI Taxonomy" id="1720083"/>
    <lineage>
        <taxon>Bacteria</taxon>
        <taxon>Bacillati</taxon>
        <taxon>Bacillota</taxon>
        <taxon>Bacilli</taxon>
        <taxon>Lactobacillales</taxon>
        <taxon>Lactobacillaceae</taxon>
        <taxon>Acetilactobacillus</taxon>
    </lineage>
</organism>
<dbReference type="Gene3D" id="3.40.50.720">
    <property type="entry name" value="NAD(P)-binding Rossmann-like Domain"/>
    <property type="match status" value="1"/>
</dbReference>
<dbReference type="GO" id="GO:0016616">
    <property type="term" value="F:oxidoreductase activity, acting on the CH-OH group of donors, NAD or NADP as acceptor"/>
    <property type="evidence" value="ECO:0007669"/>
    <property type="project" value="TreeGrafter"/>
</dbReference>
<dbReference type="Pfam" id="PF13561">
    <property type="entry name" value="adh_short_C2"/>
    <property type="match status" value="1"/>
</dbReference>
<comment type="similarity">
    <text evidence="1">Belongs to the short-chain dehydrogenases/reductases (SDR) family.</text>
</comment>
<keyword evidence="4" id="KW-1185">Reference proteome</keyword>
<dbReference type="InterPro" id="IPR002347">
    <property type="entry name" value="SDR_fam"/>
</dbReference>
<evidence type="ECO:0000256" key="2">
    <source>
        <dbReference type="ARBA" id="ARBA00023002"/>
    </source>
</evidence>